<dbReference type="EMBL" id="SMMG02000012">
    <property type="protein sequence ID" value="KAA3455811.1"/>
    <property type="molecule type" value="Genomic_DNA"/>
</dbReference>
<sequence length="70" mass="8133">MLRSLHNIAIDVNEQGTFQEGIKCCNMEFWRLYEDIPQLIWKPNILLAVDYVLKWVEAIALPTNDSKAIV</sequence>
<proteinExistence type="predicted"/>
<dbReference type="AlphaFoldDB" id="A0A5B6UCQ7"/>
<organism evidence="1 2">
    <name type="scientific">Gossypium australe</name>
    <dbReference type="NCBI Taxonomy" id="47621"/>
    <lineage>
        <taxon>Eukaryota</taxon>
        <taxon>Viridiplantae</taxon>
        <taxon>Streptophyta</taxon>
        <taxon>Embryophyta</taxon>
        <taxon>Tracheophyta</taxon>
        <taxon>Spermatophyta</taxon>
        <taxon>Magnoliopsida</taxon>
        <taxon>eudicotyledons</taxon>
        <taxon>Gunneridae</taxon>
        <taxon>Pentapetalae</taxon>
        <taxon>rosids</taxon>
        <taxon>malvids</taxon>
        <taxon>Malvales</taxon>
        <taxon>Malvaceae</taxon>
        <taxon>Malvoideae</taxon>
        <taxon>Gossypium</taxon>
    </lineage>
</organism>
<gene>
    <name evidence="1" type="ORF">EPI10_018795</name>
</gene>
<evidence type="ECO:0000313" key="1">
    <source>
        <dbReference type="EMBL" id="KAA3455811.1"/>
    </source>
</evidence>
<accession>A0A5B6UCQ7</accession>
<reference evidence="2" key="1">
    <citation type="journal article" date="2019" name="Plant Biotechnol. J.">
        <title>Genome sequencing of the Australian wild diploid species Gossypium australe highlights disease resistance and delayed gland morphogenesis.</title>
        <authorList>
            <person name="Cai Y."/>
            <person name="Cai X."/>
            <person name="Wang Q."/>
            <person name="Wang P."/>
            <person name="Zhang Y."/>
            <person name="Cai C."/>
            <person name="Xu Y."/>
            <person name="Wang K."/>
            <person name="Zhou Z."/>
            <person name="Wang C."/>
            <person name="Geng S."/>
            <person name="Li B."/>
            <person name="Dong Q."/>
            <person name="Hou Y."/>
            <person name="Wang H."/>
            <person name="Ai P."/>
            <person name="Liu Z."/>
            <person name="Yi F."/>
            <person name="Sun M."/>
            <person name="An G."/>
            <person name="Cheng J."/>
            <person name="Zhang Y."/>
            <person name="Shi Q."/>
            <person name="Xie Y."/>
            <person name="Shi X."/>
            <person name="Chang Y."/>
            <person name="Huang F."/>
            <person name="Chen Y."/>
            <person name="Hong S."/>
            <person name="Mi L."/>
            <person name="Sun Q."/>
            <person name="Zhang L."/>
            <person name="Zhou B."/>
            <person name="Peng R."/>
            <person name="Zhang X."/>
            <person name="Liu F."/>
        </authorList>
    </citation>
    <scope>NUCLEOTIDE SEQUENCE [LARGE SCALE GENOMIC DNA]</scope>
    <source>
        <strain evidence="2">cv. PA1801</strain>
    </source>
</reference>
<protein>
    <submittedName>
        <fullName evidence="1">Uncharacterized protein</fullName>
    </submittedName>
</protein>
<keyword evidence="2" id="KW-1185">Reference proteome</keyword>
<evidence type="ECO:0000313" key="2">
    <source>
        <dbReference type="Proteomes" id="UP000325315"/>
    </source>
</evidence>
<name>A0A5B6UCQ7_9ROSI</name>
<dbReference type="Proteomes" id="UP000325315">
    <property type="component" value="Unassembled WGS sequence"/>
</dbReference>
<comment type="caution">
    <text evidence="1">The sequence shown here is derived from an EMBL/GenBank/DDBJ whole genome shotgun (WGS) entry which is preliminary data.</text>
</comment>